<proteinExistence type="predicted"/>
<evidence type="ECO:0000313" key="2">
    <source>
        <dbReference type="Proteomes" id="UP000015527"/>
    </source>
</evidence>
<dbReference type="Proteomes" id="UP000015527">
    <property type="component" value="Unassembled WGS sequence"/>
</dbReference>
<name>T0IMI5_9SPHN</name>
<organism evidence="1 2">
    <name type="scientific">Novosphingobium lindaniclasticum LE124</name>
    <dbReference type="NCBI Taxonomy" id="1096930"/>
    <lineage>
        <taxon>Bacteria</taxon>
        <taxon>Pseudomonadati</taxon>
        <taxon>Pseudomonadota</taxon>
        <taxon>Alphaproteobacteria</taxon>
        <taxon>Sphingomonadales</taxon>
        <taxon>Sphingomonadaceae</taxon>
        <taxon>Novosphingobium</taxon>
    </lineage>
</organism>
<keyword evidence="2" id="KW-1185">Reference proteome</keyword>
<dbReference type="RefSeq" id="WP_021234784.1">
    <property type="nucleotide sequence ID" value="NZ_ATHL01000091.1"/>
</dbReference>
<dbReference type="AlphaFoldDB" id="T0IMI5"/>
<dbReference type="PATRIC" id="fig|1096930.3.peg.2949"/>
<dbReference type="InterPro" id="IPR011330">
    <property type="entry name" value="Glyco_hydro/deAcase_b/a-brl"/>
</dbReference>
<dbReference type="OrthoDB" id="9771584at2"/>
<reference evidence="1 2" key="1">
    <citation type="journal article" date="2013" name="Genome Announc.">
        <title>Genome Sequence of Novosphingobium lindaniclasticum LE124T, Isolated from a Hexachlorocyclohexane Dumpsite.</title>
        <authorList>
            <person name="Saxena A."/>
            <person name="Nayyar N."/>
            <person name="Sangwan N."/>
            <person name="Kumari R."/>
            <person name="Khurana J.P."/>
            <person name="Lal R."/>
        </authorList>
    </citation>
    <scope>NUCLEOTIDE SEQUENCE [LARGE SCALE GENOMIC DNA]</scope>
    <source>
        <strain evidence="1 2">LE124</strain>
    </source>
</reference>
<dbReference type="eggNOG" id="COG0726">
    <property type="taxonomic scope" value="Bacteria"/>
</dbReference>
<dbReference type="SUPFAM" id="SSF88713">
    <property type="entry name" value="Glycoside hydrolase/deacetylase"/>
    <property type="match status" value="1"/>
</dbReference>
<comment type="caution">
    <text evidence="1">The sequence shown here is derived from an EMBL/GenBank/DDBJ whole genome shotgun (WGS) entry which is preliminary data.</text>
</comment>
<sequence length="340" mass="37838">MPETNLLLPPRADSLARFREDFGQRFIVTVDTEEEFDWNAPLDRNRHGTQSIPALQTFQSFCEEFGVVPIYLVDYPVAASPLAAAAIGEAVAAGRAEIGVQLHPWVNPPFDEAVTPYNSYAGNLDFDLEREKFARLYHKIVAAFGTAPRIYRAGRYGLGRRTAEILTEFDVAIDTSVRARFDYSASGGPNYRHHPLHPYWAGDDRRLLELPLTTVYWGPLRQLGNAIYPALWRIPRLRGALARAGLLERIPLTPEGVTTEEALRGIDVAIDAGLPVLVFSFHSPSLAPGFTPYVRSDKDLDALYDWWRTIFAHLARRGVKPGNVANILSSVTLAQNGLPS</sequence>
<accession>T0IMI5</accession>
<evidence type="ECO:0000313" key="1">
    <source>
        <dbReference type="EMBL" id="EQB13020.1"/>
    </source>
</evidence>
<dbReference type="CDD" id="cd10935">
    <property type="entry name" value="CE4_WalW"/>
    <property type="match status" value="1"/>
</dbReference>
<dbReference type="GO" id="GO:0005975">
    <property type="term" value="P:carbohydrate metabolic process"/>
    <property type="evidence" value="ECO:0007669"/>
    <property type="project" value="InterPro"/>
</dbReference>
<dbReference type="EMBL" id="ATHL01000091">
    <property type="protein sequence ID" value="EQB13020.1"/>
    <property type="molecule type" value="Genomic_DNA"/>
</dbReference>
<protein>
    <submittedName>
        <fullName evidence="1">WalW protein</fullName>
    </submittedName>
</protein>
<dbReference type="Gene3D" id="3.20.20.370">
    <property type="entry name" value="Glycoside hydrolase/deacetylase"/>
    <property type="match status" value="1"/>
</dbReference>
<gene>
    <name evidence="1" type="ORF">L284_14800</name>
</gene>